<dbReference type="PANTHER" id="PTHR14577:SF0">
    <property type="entry name" value="NUCLEOLAR PROTEIN 12"/>
    <property type="match status" value="1"/>
</dbReference>
<dbReference type="InterPro" id="IPR019186">
    <property type="entry name" value="Nucleolar_protein_12"/>
</dbReference>
<keyword evidence="7" id="KW-1185">Reference proteome</keyword>
<evidence type="ECO:0000256" key="3">
    <source>
        <dbReference type="ARBA" id="ARBA00023054"/>
    </source>
</evidence>
<dbReference type="AlphaFoldDB" id="A0A328DZL4"/>
<sequence>MAAAMAKGSLDEEDYAERQEGSVRGRHIKKRALKNKSLSISFDEKDLREFVTGFHKRKKKRRKEAQQKLQEADRRKRIEIRKERRLERQLVTDDGVLPDSTAEPGEHKEDADEDNEDDMESDCLNPLVSGTTMYDHGDVQITVTTSEITPEMEDIPALISPPVTSGEIKDTRRKKIPVSKNKPFKKAVKKKSRAKPLNKRDRKKGKVANKMH</sequence>
<dbReference type="GO" id="GO:0019843">
    <property type="term" value="F:rRNA binding"/>
    <property type="evidence" value="ECO:0007669"/>
    <property type="project" value="TreeGrafter"/>
</dbReference>
<dbReference type="GO" id="GO:0005730">
    <property type="term" value="C:nucleolus"/>
    <property type="evidence" value="ECO:0007669"/>
    <property type="project" value="UniProtKB-SubCell"/>
</dbReference>
<protein>
    <recommendedName>
        <fullName evidence="8">Ribosomal RNA-processing protein 17</fullName>
    </recommendedName>
</protein>
<feature type="compositionally biased region" description="Basic residues" evidence="5">
    <location>
        <begin position="171"/>
        <end position="212"/>
    </location>
</feature>
<dbReference type="EMBL" id="NQVE01000076">
    <property type="protein sequence ID" value="RAL49641.1"/>
    <property type="molecule type" value="Genomic_DNA"/>
</dbReference>
<comment type="subcellular location">
    <subcellularLocation>
        <location evidence="1">Nucleus</location>
        <location evidence="1">Nucleolus</location>
    </subcellularLocation>
</comment>
<organism evidence="6 7">
    <name type="scientific">Cuscuta australis</name>
    <dbReference type="NCBI Taxonomy" id="267555"/>
    <lineage>
        <taxon>Eukaryota</taxon>
        <taxon>Viridiplantae</taxon>
        <taxon>Streptophyta</taxon>
        <taxon>Embryophyta</taxon>
        <taxon>Tracheophyta</taxon>
        <taxon>Spermatophyta</taxon>
        <taxon>Magnoliopsida</taxon>
        <taxon>eudicotyledons</taxon>
        <taxon>Gunneridae</taxon>
        <taxon>Pentapetalae</taxon>
        <taxon>asterids</taxon>
        <taxon>lamiids</taxon>
        <taxon>Solanales</taxon>
        <taxon>Convolvulaceae</taxon>
        <taxon>Cuscuteae</taxon>
        <taxon>Cuscuta</taxon>
        <taxon>Cuscuta subgen. Grammica</taxon>
        <taxon>Cuscuta sect. Cleistogrammica</taxon>
    </lineage>
</organism>
<evidence type="ECO:0008006" key="8">
    <source>
        <dbReference type="Google" id="ProtNLM"/>
    </source>
</evidence>
<evidence type="ECO:0000313" key="6">
    <source>
        <dbReference type="EMBL" id="RAL49641.1"/>
    </source>
</evidence>
<feature type="compositionally biased region" description="Basic residues" evidence="5">
    <location>
        <begin position="54"/>
        <end position="63"/>
    </location>
</feature>
<feature type="region of interest" description="Disordered" evidence="5">
    <location>
        <begin position="1"/>
        <end position="30"/>
    </location>
</feature>
<evidence type="ECO:0000256" key="5">
    <source>
        <dbReference type="SAM" id="MobiDB-lite"/>
    </source>
</evidence>
<evidence type="ECO:0000256" key="4">
    <source>
        <dbReference type="ARBA" id="ARBA00023242"/>
    </source>
</evidence>
<evidence type="ECO:0000256" key="2">
    <source>
        <dbReference type="ARBA" id="ARBA00007175"/>
    </source>
</evidence>
<name>A0A328DZL4_9ASTE</name>
<feature type="compositionally biased region" description="Acidic residues" evidence="5">
    <location>
        <begin position="111"/>
        <end position="121"/>
    </location>
</feature>
<dbReference type="PANTHER" id="PTHR14577">
    <property type="entry name" value="NUCLEOLAR PROTEIN 12"/>
    <property type="match status" value="1"/>
</dbReference>
<evidence type="ECO:0000313" key="7">
    <source>
        <dbReference type="Proteomes" id="UP000249390"/>
    </source>
</evidence>
<dbReference type="Pfam" id="PF09805">
    <property type="entry name" value="Nop25"/>
    <property type="match status" value="1"/>
</dbReference>
<feature type="region of interest" description="Disordered" evidence="5">
    <location>
        <begin position="146"/>
        <end position="212"/>
    </location>
</feature>
<reference evidence="6 7" key="1">
    <citation type="submission" date="2018-06" db="EMBL/GenBank/DDBJ databases">
        <title>The Genome of Cuscuta australis (Dodder) Provides Insight into the Evolution of Plant Parasitism.</title>
        <authorList>
            <person name="Liu H."/>
        </authorList>
    </citation>
    <scope>NUCLEOTIDE SEQUENCE [LARGE SCALE GENOMIC DNA]</scope>
    <source>
        <strain evidence="7">cv. Yunnan</strain>
        <tissue evidence="6">Vines</tissue>
    </source>
</reference>
<gene>
    <name evidence="6" type="ORF">DM860_001932</name>
</gene>
<accession>A0A328DZL4</accession>
<dbReference type="Proteomes" id="UP000249390">
    <property type="component" value="Unassembled WGS sequence"/>
</dbReference>
<proteinExistence type="inferred from homology"/>
<evidence type="ECO:0000256" key="1">
    <source>
        <dbReference type="ARBA" id="ARBA00004604"/>
    </source>
</evidence>
<keyword evidence="4" id="KW-0539">Nucleus</keyword>
<comment type="caution">
    <text evidence="6">The sequence shown here is derived from an EMBL/GenBank/DDBJ whole genome shotgun (WGS) entry which is preliminary data.</text>
</comment>
<keyword evidence="3" id="KW-0175">Coiled coil</keyword>
<feature type="compositionally biased region" description="Basic and acidic residues" evidence="5">
    <location>
        <begin position="64"/>
        <end position="91"/>
    </location>
</feature>
<feature type="region of interest" description="Disordered" evidence="5">
    <location>
        <begin position="53"/>
        <end position="133"/>
    </location>
</feature>
<comment type="similarity">
    <text evidence="2">Belongs to the RRP17 family.</text>
</comment>